<dbReference type="InterPro" id="IPR029044">
    <property type="entry name" value="Nucleotide-diphossugar_trans"/>
</dbReference>
<dbReference type="Gene3D" id="3.90.550.10">
    <property type="entry name" value="Spore Coat Polysaccharide Biosynthesis Protein SpsA, Chain A"/>
    <property type="match status" value="1"/>
</dbReference>
<proteinExistence type="predicted"/>
<name>A0ABX1Y4L8_9BACL</name>
<dbReference type="Pfam" id="PF00535">
    <property type="entry name" value="Glycos_transf_2"/>
    <property type="match status" value="1"/>
</dbReference>
<comment type="caution">
    <text evidence="2">The sequence shown here is derived from an EMBL/GenBank/DDBJ whole genome shotgun (WGS) entry which is preliminary data.</text>
</comment>
<dbReference type="PANTHER" id="PTHR43179:SF7">
    <property type="entry name" value="RHAMNOSYLTRANSFERASE WBBL"/>
    <property type="match status" value="1"/>
</dbReference>
<sequence length="247" mass="28239">MGNIKTSIIIPSYNGLELLRECVEAIRSYTHEDYEIIVVDNGSEDGTPKYCLREKIRLISLPKNKGFPAACNLGLKIATGDALLLLNNDIVVTHNWLSNMLNCLYSSERIGIVGPYTNYASGRQLKDSGYTDLSQFHEIAATANMQNPELRMPLNRLVGLCFLFKREVMNKIGLLDERFTPGHYEDDDYCYRARLAGFELMLAGDVIIHHHGSRSFDKMDKEQLSKLVHKNHKRFLEKWKVDPLQFL</sequence>
<reference evidence="2 3" key="1">
    <citation type="submission" date="2019-10" db="EMBL/GenBank/DDBJ databases">
        <title>Description of Paenibacillus terrestris sp. nov.</title>
        <authorList>
            <person name="Carlier A."/>
            <person name="Qi S."/>
        </authorList>
    </citation>
    <scope>NUCLEOTIDE SEQUENCE [LARGE SCALE GENOMIC DNA]</scope>
    <source>
        <strain evidence="2 3">LMG 31458</strain>
    </source>
</reference>
<accession>A0ABX1Y4L8</accession>
<keyword evidence="3" id="KW-1185">Reference proteome</keyword>
<organism evidence="2 3">
    <name type="scientific">Paenibacillus phytorum</name>
    <dbReference type="NCBI Taxonomy" id="2654977"/>
    <lineage>
        <taxon>Bacteria</taxon>
        <taxon>Bacillati</taxon>
        <taxon>Bacillota</taxon>
        <taxon>Bacilli</taxon>
        <taxon>Bacillales</taxon>
        <taxon>Paenibacillaceae</taxon>
        <taxon>Paenibacillus</taxon>
    </lineage>
</organism>
<dbReference type="RefSeq" id="WP_171647726.1">
    <property type="nucleotide sequence ID" value="NZ_WHOA01000231.1"/>
</dbReference>
<feature type="domain" description="Glycosyltransferase 2-like" evidence="1">
    <location>
        <begin position="7"/>
        <end position="172"/>
    </location>
</feature>
<dbReference type="PANTHER" id="PTHR43179">
    <property type="entry name" value="RHAMNOSYLTRANSFERASE WBBL"/>
    <property type="match status" value="1"/>
</dbReference>
<dbReference type="CDD" id="cd04186">
    <property type="entry name" value="GT_2_like_c"/>
    <property type="match status" value="1"/>
</dbReference>
<gene>
    <name evidence="2" type="ORF">GC098_31130</name>
</gene>
<protein>
    <submittedName>
        <fullName evidence="2">Glycosyltransferase</fullName>
    </submittedName>
</protein>
<dbReference type="InterPro" id="IPR001173">
    <property type="entry name" value="Glyco_trans_2-like"/>
</dbReference>
<evidence type="ECO:0000313" key="2">
    <source>
        <dbReference type="EMBL" id="NOU75768.1"/>
    </source>
</evidence>
<dbReference type="Proteomes" id="UP000616779">
    <property type="component" value="Unassembled WGS sequence"/>
</dbReference>
<evidence type="ECO:0000259" key="1">
    <source>
        <dbReference type="Pfam" id="PF00535"/>
    </source>
</evidence>
<evidence type="ECO:0000313" key="3">
    <source>
        <dbReference type="Proteomes" id="UP000616779"/>
    </source>
</evidence>
<dbReference type="SUPFAM" id="SSF53448">
    <property type="entry name" value="Nucleotide-diphospho-sugar transferases"/>
    <property type="match status" value="1"/>
</dbReference>
<dbReference type="EMBL" id="WHOA01000231">
    <property type="protein sequence ID" value="NOU75768.1"/>
    <property type="molecule type" value="Genomic_DNA"/>
</dbReference>